<evidence type="ECO:0000313" key="3">
    <source>
        <dbReference type="Proteomes" id="UP000799767"/>
    </source>
</evidence>
<sequence>MAKLYTIRASSGAGLGIFTTRPIPAGTVLQTSKPILKLPRNKHDTSPTALQTAFSRLPPEMQQTFLALHDNPALPYTSRLMRIYKSNCFGDEAHAWMWLDFSRCNHSCHPNAEIAEVEDEVGGAKLVAMRALGVGEEVRISYLGPLEDGPGLVRRRFLKETYGFEWE</sequence>
<accession>A0A6A6PJW2</accession>
<dbReference type="PANTHER" id="PTHR47332">
    <property type="entry name" value="SET DOMAIN-CONTAINING PROTEIN 5"/>
    <property type="match status" value="1"/>
</dbReference>
<evidence type="ECO:0000259" key="1">
    <source>
        <dbReference type="PROSITE" id="PS50280"/>
    </source>
</evidence>
<dbReference type="PANTHER" id="PTHR47332:SF4">
    <property type="entry name" value="SET DOMAIN-CONTAINING PROTEIN 5"/>
    <property type="match status" value="1"/>
</dbReference>
<dbReference type="AlphaFoldDB" id="A0A6A6PJW2"/>
<dbReference type="SMART" id="SM00317">
    <property type="entry name" value="SET"/>
    <property type="match status" value="1"/>
</dbReference>
<dbReference type="InterPro" id="IPR046341">
    <property type="entry name" value="SET_dom_sf"/>
</dbReference>
<dbReference type="SUPFAM" id="SSF82199">
    <property type="entry name" value="SET domain"/>
    <property type="match status" value="1"/>
</dbReference>
<dbReference type="InterPro" id="IPR053185">
    <property type="entry name" value="SET_domain_protein"/>
</dbReference>
<organism evidence="2 3">
    <name type="scientific">Neohortaea acidophila</name>
    <dbReference type="NCBI Taxonomy" id="245834"/>
    <lineage>
        <taxon>Eukaryota</taxon>
        <taxon>Fungi</taxon>
        <taxon>Dikarya</taxon>
        <taxon>Ascomycota</taxon>
        <taxon>Pezizomycotina</taxon>
        <taxon>Dothideomycetes</taxon>
        <taxon>Dothideomycetidae</taxon>
        <taxon>Mycosphaerellales</taxon>
        <taxon>Teratosphaeriaceae</taxon>
        <taxon>Neohortaea</taxon>
    </lineage>
</organism>
<evidence type="ECO:0000313" key="2">
    <source>
        <dbReference type="EMBL" id="KAF2479991.1"/>
    </source>
</evidence>
<reference evidence="2" key="1">
    <citation type="journal article" date="2020" name="Stud. Mycol.">
        <title>101 Dothideomycetes genomes: a test case for predicting lifestyles and emergence of pathogens.</title>
        <authorList>
            <person name="Haridas S."/>
            <person name="Albert R."/>
            <person name="Binder M."/>
            <person name="Bloem J."/>
            <person name="Labutti K."/>
            <person name="Salamov A."/>
            <person name="Andreopoulos B."/>
            <person name="Baker S."/>
            <person name="Barry K."/>
            <person name="Bills G."/>
            <person name="Bluhm B."/>
            <person name="Cannon C."/>
            <person name="Castanera R."/>
            <person name="Culley D."/>
            <person name="Daum C."/>
            <person name="Ezra D."/>
            <person name="Gonzalez J."/>
            <person name="Henrissat B."/>
            <person name="Kuo A."/>
            <person name="Liang C."/>
            <person name="Lipzen A."/>
            <person name="Lutzoni F."/>
            <person name="Magnuson J."/>
            <person name="Mondo S."/>
            <person name="Nolan M."/>
            <person name="Ohm R."/>
            <person name="Pangilinan J."/>
            <person name="Park H.-J."/>
            <person name="Ramirez L."/>
            <person name="Alfaro M."/>
            <person name="Sun H."/>
            <person name="Tritt A."/>
            <person name="Yoshinaga Y."/>
            <person name="Zwiers L.-H."/>
            <person name="Turgeon B."/>
            <person name="Goodwin S."/>
            <person name="Spatafora J."/>
            <person name="Crous P."/>
            <person name="Grigoriev I."/>
        </authorList>
    </citation>
    <scope>NUCLEOTIDE SEQUENCE</scope>
    <source>
        <strain evidence="2">CBS 113389</strain>
    </source>
</reference>
<keyword evidence="3" id="KW-1185">Reference proteome</keyword>
<dbReference type="Gene3D" id="2.170.270.10">
    <property type="entry name" value="SET domain"/>
    <property type="match status" value="1"/>
</dbReference>
<dbReference type="RefSeq" id="XP_033586561.1">
    <property type="nucleotide sequence ID" value="XM_033735669.1"/>
</dbReference>
<dbReference type="CDD" id="cd20071">
    <property type="entry name" value="SET_SMYD"/>
    <property type="match status" value="1"/>
</dbReference>
<dbReference type="OrthoDB" id="265717at2759"/>
<dbReference type="InterPro" id="IPR001214">
    <property type="entry name" value="SET_dom"/>
</dbReference>
<dbReference type="GeneID" id="54476671"/>
<proteinExistence type="predicted"/>
<gene>
    <name evidence="2" type="ORF">BDY17DRAFT_312896</name>
</gene>
<dbReference type="EMBL" id="MU001640">
    <property type="protein sequence ID" value="KAF2479991.1"/>
    <property type="molecule type" value="Genomic_DNA"/>
</dbReference>
<dbReference type="Pfam" id="PF00856">
    <property type="entry name" value="SET"/>
    <property type="match status" value="1"/>
</dbReference>
<protein>
    <recommendedName>
        <fullName evidence="1">SET domain-containing protein</fullName>
    </recommendedName>
</protein>
<name>A0A6A6PJW2_9PEZI</name>
<feature type="domain" description="SET" evidence="1">
    <location>
        <begin position="2"/>
        <end position="143"/>
    </location>
</feature>
<dbReference type="PROSITE" id="PS50280">
    <property type="entry name" value="SET"/>
    <property type="match status" value="1"/>
</dbReference>
<dbReference type="Proteomes" id="UP000799767">
    <property type="component" value="Unassembled WGS sequence"/>
</dbReference>